<feature type="transmembrane region" description="Helical" evidence="8">
    <location>
        <begin position="250"/>
        <end position="275"/>
    </location>
</feature>
<dbReference type="Proteomes" id="UP001596084">
    <property type="component" value="Unassembled WGS sequence"/>
</dbReference>
<dbReference type="Pfam" id="PF00528">
    <property type="entry name" value="BPD_transp_1"/>
    <property type="match status" value="1"/>
</dbReference>
<feature type="transmembrane region" description="Helical" evidence="8">
    <location>
        <begin position="146"/>
        <end position="170"/>
    </location>
</feature>
<feature type="transmembrane region" description="Helical" evidence="8">
    <location>
        <begin position="59"/>
        <end position="92"/>
    </location>
</feature>
<sequence length="285" mass="30573">MSYFHSGRLRLALLALPAIVLLLPFFLAVAFVLRFSFSAETQAIEGFSLGRYLGLLDPFFLRSVILTLKLAALSTVICLVLAVPVAMLMAAITQPIWRRIVTSLILLPMILNLLIQSYGWIMVLGPNGIINGVLLKLGLLDRPVQLLFNEIGVLVGLVQTALPLAVFPILGSMRAISGQYLEASASLGAKPWVSFRDITLPLLKPGLIGAASIVFAFNASAFAVPLLLGGRRVQTMGVAIRDMVSPMFDWGGAAAAGVTLIAITLATLMAATWLSTRSTQWQGAR</sequence>
<evidence type="ECO:0000259" key="9">
    <source>
        <dbReference type="PROSITE" id="PS50928"/>
    </source>
</evidence>
<evidence type="ECO:0000256" key="7">
    <source>
        <dbReference type="ARBA" id="ARBA00023136"/>
    </source>
</evidence>
<keyword evidence="6 8" id="KW-1133">Transmembrane helix</keyword>
<proteinExistence type="inferred from homology"/>
<feature type="domain" description="ABC transmembrane type-1" evidence="9">
    <location>
        <begin position="64"/>
        <end position="271"/>
    </location>
</feature>
<evidence type="ECO:0000256" key="8">
    <source>
        <dbReference type="RuleBase" id="RU363032"/>
    </source>
</evidence>
<evidence type="ECO:0000256" key="2">
    <source>
        <dbReference type="ARBA" id="ARBA00007069"/>
    </source>
</evidence>
<evidence type="ECO:0000256" key="3">
    <source>
        <dbReference type="ARBA" id="ARBA00022448"/>
    </source>
</evidence>
<evidence type="ECO:0000256" key="5">
    <source>
        <dbReference type="ARBA" id="ARBA00022692"/>
    </source>
</evidence>
<keyword evidence="11" id="KW-1185">Reference proteome</keyword>
<dbReference type="InterPro" id="IPR000515">
    <property type="entry name" value="MetI-like"/>
</dbReference>
<protein>
    <submittedName>
        <fullName evidence="10">ABC transporter permease</fullName>
    </submittedName>
</protein>
<feature type="transmembrane region" description="Helical" evidence="8">
    <location>
        <begin position="206"/>
        <end position="230"/>
    </location>
</feature>
<reference evidence="11" key="1">
    <citation type="journal article" date="2019" name="Int. J. Syst. Evol. Microbiol.">
        <title>The Global Catalogue of Microorganisms (GCM) 10K type strain sequencing project: providing services to taxonomists for standard genome sequencing and annotation.</title>
        <authorList>
            <consortium name="The Broad Institute Genomics Platform"/>
            <consortium name="The Broad Institute Genome Sequencing Center for Infectious Disease"/>
            <person name="Wu L."/>
            <person name="Ma J."/>
        </authorList>
    </citation>
    <scope>NUCLEOTIDE SEQUENCE [LARGE SCALE GENOMIC DNA]</scope>
    <source>
        <strain evidence="11">CGMCC 4.7277</strain>
    </source>
</reference>
<evidence type="ECO:0000256" key="1">
    <source>
        <dbReference type="ARBA" id="ARBA00004651"/>
    </source>
</evidence>
<evidence type="ECO:0000313" key="11">
    <source>
        <dbReference type="Proteomes" id="UP001596084"/>
    </source>
</evidence>
<keyword evidence="4" id="KW-1003">Cell membrane</keyword>
<accession>A0ABW0QH20</accession>
<dbReference type="SUPFAM" id="SSF161098">
    <property type="entry name" value="MetI-like"/>
    <property type="match status" value="1"/>
</dbReference>
<dbReference type="CDD" id="cd06261">
    <property type="entry name" value="TM_PBP2"/>
    <property type="match status" value="1"/>
</dbReference>
<keyword evidence="5 8" id="KW-0812">Transmembrane</keyword>
<comment type="similarity">
    <text evidence="2">Belongs to the binding-protein-dependent transport system permease family. CysTW subfamily.</text>
</comment>
<dbReference type="RefSeq" id="WP_068832171.1">
    <property type="nucleotide sequence ID" value="NZ_JBHSMX010000066.1"/>
</dbReference>
<evidence type="ECO:0000256" key="6">
    <source>
        <dbReference type="ARBA" id="ARBA00022989"/>
    </source>
</evidence>
<organism evidence="10 11">
    <name type="scientific">Polaromonas jejuensis</name>
    <dbReference type="NCBI Taxonomy" id="457502"/>
    <lineage>
        <taxon>Bacteria</taxon>
        <taxon>Pseudomonadati</taxon>
        <taxon>Pseudomonadota</taxon>
        <taxon>Betaproteobacteria</taxon>
        <taxon>Burkholderiales</taxon>
        <taxon>Comamonadaceae</taxon>
        <taxon>Polaromonas</taxon>
    </lineage>
</organism>
<keyword evidence="3 8" id="KW-0813">Transport</keyword>
<dbReference type="PANTHER" id="PTHR42929:SF1">
    <property type="entry name" value="INNER MEMBRANE ABC TRANSPORTER PERMEASE PROTEIN YDCU-RELATED"/>
    <property type="match status" value="1"/>
</dbReference>
<gene>
    <name evidence="10" type="ORF">ACFPP7_23690</name>
</gene>
<comment type="caution">
    <text evidence="10">The sequence shown here is derived from an EMBL/GenBank/DDBJ whole genome shotgun (WGS) entry which is preliminary data.</text>
</comment>
<dbReference type="PANTHER" id="PTHR42929">
    <property type="entry name" value="INNER MEMBRANE ABC TRANSPORTER PERMEASE PROTEIN YDCU-RELATED-RELATED"/>
    <property type="match status" value="1"/>
</dbReference>
<keyword evidence="7 8" id="KW-0472">Membrane</keyword>
<dbReference type="PROSITE" id="PS50928">
    <property type="entry name" value="ABC_TM1"/>
    <property type="match status" value="1"/>
</dbReference>
<dbReference type="EMBL" id="JBHSMX010000066">
    <property type="protein sequence ID" value="MFC5523886.1"/>
    <property type="molecule type" value="Genomic_DNA"/>
</dbReference>
<dbReference type="InterPro" id="IPR035906">
    <property type="entry name" value="MetI-like_sf"/>
</dbReference>
<evidence type="ECO:0000256" key="4">
    <source>
        <dbReference type="ARBA" id="ARBA00022475"/>
    </source>
</evidence>
<comment type="subcellular location">
    <subcellularLocation>
        <location evidence="1 8">Cell membrane</location>
        <topology evidence="1 8">Multi-pass membrane protein</topology>
    </subcellularLocation>
</comment>
<name>A0ABW0QH20_9BURK</name>
<dbReference type="Gene3D" id="1.10.3720.10">
    <property type="entry name" value="MetI-like"/>
    <property type="match status" value="1"/>
</dbReference>
<evidence type="ECO:0000313" key="10">
    <source>
        <dbReference type="EMBL" id="MFC5523886.1"/>
    </source>
</evidence>